<dbReference type="EMBL" id="JAGQHS010000019">
    <property type="protein sequence ID" value="MCA9755295.1"/>
    <property type="molecule type" value="Genomic_DNA"/>
</dbReference>
<comment type="caution">
    <text evidence="2">The sequence shown here is derived from an EMBL/GenBank/DDBJ whole genome shotgun (WGS) entry which is preliminary data.</text>
</comment>
<evidence type="ECO:0000313" key="3">
    <source>
        <dbReference type="Proteomes" id="UP000739538"/>
    </source>
</evidence>
<dbReference type="SUPFAM" id="SSF49452">
    <property type="entry name" value="Starch-binding domain-like"/>
    <property type="match status" value="1"/>
</dbReference>
<dbReference type="PANTHER" id="PTHR36507">
    <property type="entry name" value="BLL1555 PROTEIN"/>
    <property type="match status" value="1"/>
</dbReference>
<keyword evidence="1" id="KW-0732">Signal</keyword>
<reference evidence="2" key="1">
    <citation type="submission" date="2020-04" db="EMBL/GenBank/DDBJ databases">
        <authorList>
            <person name="Zhang T."/>
        </authorList>
    </citation>
    <scope>NUCLEOTIDE SEQUENCE</scope>
    <source>
        <strain evidence="2">HKST-UBA02</strain>
    </source>
</reference>
<reference evidence="2" key="2">
    <citation type="journal article" date="2021" name="Microbiome">
        <title>Successional dynamics and alternative stable states in a saline activated sludge microbial community over 9 years.</title>
        <authorList>
            <person name="Wang Y."/>
            <person name="Ye J."/>
            <person name="Ju F."/>
            <person name="Liu L."/>
            <person name="Boyd J.A."/>
            <person name="Deng Y."/>
            <person name="Parks D.H."/>
            <person name="Jiang X."/>
            <person name="Yin X."/>
            <person name="Woodcroft B.J."/>
            <person name="Tyson G.W."/>
            <person name="Hugenholtz P."/>
            <person name="Polz M.F."/>
            <person name="Zhang T."/>
        </authorList>
    </citation>
    <scope>NUCLEOTIDE SEQUENCE</scope>
    <source>
        <strain evidence="2">HKST-UBA02</strain>
    </source>
</reference>
<feature type="chain" id="PRO_5036779490" description="Rhamnogalacturonan lyase domain-containing protein" evidence="1">
    <location>
        <begin position="27"/>
        <end position="225"/>
    </location>
</feature>
<dbReference type="PANTHER" id="PTHR36507:SF1">
    <property type="entry name" value="BLL1555 PROTEIN"/>
    <property type="match status" value="1"/>
</dbReference>
<dbReference type="InterPro" id="IPR052721">
    <property type="entry name" value="ET_Amicyanin"/>
</dbReference>
<organism evidence="2 3">
    <name type="scientific">Eiseniibacteriota bacterium</name>
    <dbReference type="NCBI Taxonomy" id="2212470"/>
    <lineage>
        <taxon>Bacteria</taxon>
        <taxon>Candidatus Eiseniibacteriota</taxon>
    </lineage>
</organism>
<evidence type="ECO:0000256" key="1">
    <source>
        <dbReference type="SAM" id="SignalP"/>
    </source>
</evidence>
<dbReference type="GO" id="GO:0030246">
    <property type="term" value="F:carbohydrate binding"/>
    <property type="evidence" value="ECO:0007669"/>
    <property type="project" value="InterPro"/>
</dbReference>
<sequence length="225" mass="25078">MRKLRIARRTIACAMLYVSMPMVAHSASIEGEVLPLPPRQKAVVVNPYPGRAHTSTAHAEEARPTGAWKDVVVFLRGDDLPTRATKGKAHELAQRGKAFVPHVLPIEVGDRVEFPNFDPFYHNVFSYSPVKRFDLGKYAEGQSSSIMFPDPGEVRIFCDIHSEMNAVILVMGNRFFTQPDESGHFQISDVPPGQYELVLWHPDRPEQARTVDVPVSGLDGLTLGF</sequence>
<dbReference type="InterPro" id="IPR013784">
    <property type="entry name" value="Carb-bd-like_fold"/>
</dbReference>
<accession>A0A956ND96</accession>
<protein>
    <recommendedName>
        <fullName evidence="4">Rhamnogalacturonan lyase domain-containing protein</fullName>
    </recommendedName>
</protein>
<dbReference type="Proteomes" id="UP000739538">
    <property type="component" value="Unassembled WGS sequence"/>
</dbReference>
<dbReference type="InterPro" id="IPR008972">
    <property type="entry name" value="Cupredoxin"/>
</dbReference>
<dbReference type="AlphaFoldDB" id="A0A956ND96"/>
<gene>
    <name evidence="2" type="ORF">KDA27_05790</name>
</gene>
<name>A0A956ND96_UNCEI</name>
<evidence type="ECO:0008006" key="4">
    <source>
        <dbReference type="Google" id="ProtNLM"/>
    </source>
</evidence>
<proteinExistence type="predicted"/>
<evidence type="ECO:0000313" key="2">
    <source>
        <dbReference type="EMBL" id="MCA9755295.1"/>
    </source>
</evidence>
<dbReference type="SUPFAM" id="SSF49503">
    <property type="entry name" value="Cupredoxins"/>
    <property type="match status" value="1"/>
</dbReference>
<dbReference type="Gene3D" id="2.60.40.420">
    <property type="entry name" value="Cupredoxins - blue copper proteins"/>
    <property type="match status" value="1"/>
</dbReference>
<feature type="signal peptide" evidence="1">
    <location>
        <begin position="1"/>
        <end position="26"/>
    </location>
</feature>